<dbReference type="InterPro" id="IPR004827">
    <property type="entry name" value="bZIP"/>
</dbReference>
<keyword evidence="3" id="KW-0805">Transcription regulation</keyword>
<dbReference type="SUPFAM" id="SSF57959">
    <property type="entry name" value="Leucine zipper domain"/>
    <property type="match status" value="1"/>
</dbReference>
<feature type="region of interest" description="Disordered" evidence="7">
    <location>
        <begin position="273"/>
        <end position="293"/>
    </location>
</feature>
<dbReference type="GO" id="GO:0003700">
    <property type="term" value="F:DNA-binding transcription factor activity"/>
    <property type="evidence" value="ECO:0007669"/>
    <property type="project" value="InterPro"/>
</dbReference>
<evidence type="ECO:0000256" key="2">
    <source>
        <dbReference type="ARBA" id="ARBA00007163"/>
    </source>
</evidence>
<evidence type="ECO:0000313" key="9">
    <source>
        <dbReference type="EMBL" id="KAK4745286.1"/>
    </source>
</evidence>
<comment type="similarity">
    <text evidence="2">Belongs to the bZIP family.</text>
</comment>
<dbReference type="Proteomes" id="UP001345219">
    <property type="component" value="Chromosome 9"/>
</dbReference>
<dbReference type="GO" id="GO:0000976">
    <property type="term" value="F:transcription cis-regulatory region binding"/>
    <property type="evidence" value="ECO:0007669"/>
    <property type="project" value="UniProtKB-ARBA"/>
</dbReference>
<protein>
    <recommendedName>
        <fullName evidence="8">BZIP domain-containing protein</fullName>
    </recommendedName>
</protein>
<dbReference type="EMBL" id="JAXIOK010000022">
    <property type="protein sequence ID" value="KAK4745286.1"/>
    <property type="molecule type" value="Genomic_DNA"/>
</dbReference>
<dbReference type="PANTHER" id="PTHR45967:SF38">
    <property type="entry name" value="G-BOX-BINDING FACTOR 2"/>
    <property type="match status" value="1"/>
</dbReference>
<evidence type="ECO:0000256" key="6">
    <source>
        <dbReference type="ARBA" id="ARBA00023242"/>
    </source>
</evidence>
<evidence type="ECO:0000256" key="7">
    <source>
        <dbReference type="SAM" id="MobiDB-lite"/>
    </source>
</evidence>
<feature type="region of interest" description="Disordered" evidence="7">
    <location>
        <begin position="173"/>
        <end position="213"/>
    </location>
</feature>
<feature type="region of interest" description="Disordered" evidence="7">
    <location>
        <begin position="1"/>
        <end position="23"/>
    </location>
</feature>
<dbReference type="GO" id="GO:0005737">
    <property type="term" value="C:cytoplasm"/>
    <property type="evidence" value="ECO:0007669"/>
    <property type="project" value="UniProtKB-ARBA"/>
</dbReference>
<organism evidence="9 10">
    <name type="scientific">Trapa incisa</name>
    <dbReference type="NCBI Taxonomy" id="236973"/>
    <lineage>
        <taxon>Eukaryota</taxon>
        <taxon>Viridiplantae</taxon>
        <taxon>Streptophyta</taxon>
        <taxon>Embryophyta</taxon>
        <taxon>Tracheophyta</taxon>
        <taxon>Spermatophyta</taxon>
        <taxon>Magnoliopsida</taxon>
        <taxon>eudicotyledons</taxon>
        <taxon>Gunneridae</taxon>
        <taxon>Pentapetalae</taxon>
        <taxon>rosids</taxon>
        <taxon>malvids</taxon>
        <taxon>Myrtales</taxon>
        <taxon>Lythraceae</taxon>
        <taxon>Trapa</taxon>
    </lineage>
</organism>
<keyword evidence="6" id="KW-0539">Nucleus</keyword>
<evidence type="ECO:0000256" key="5">
    <source>
        <dbReference type="ARBA" id="ARBA00023163"/>
    </source>
</evidence>
<dbReference type="CDD" id="cd14702">
    <property type="entry name" value="bZIP_plant_GBF1"/>
    <property type="match status" value="1"/>
</dbReference>
<proteinExistence type="inferred from homology"/>
<dbReference type="FunFam" id="1.20.5.170:FF:000063">
    <property type="entry name" value="G-box binding factor 3"/>
    <property type="match status" value="1"/>
</dbReference>
<feature type="compositionally biased region" description="Basic and acidic residues" evidence="7">
    <location>
        <begin position="185"/>
        <end position="213"/>
    </location>
</feature>
<evidence type="ECO:0000256" key="4">
    <source>
        <dbReference type="ARBA" id="ARBA00023125"/>
    </source>
</evidence>
<dbReference type="SMART" id="SM00338">
    <property type="entry name" value="BRLZ"/>
    <property type="match status" value="1"/>
</dbReference>
<gene>
    <name evidence="9" type="ORF">SAY87_011598</name>
</gene>
<evidence type="ECO:0000256" key="1">
    <source>
        <dbReference type="ARBA" id="ARBA00004123"/>
    </source>
</evidence>
<feature type="domain" description="BZIP" evidence="8">
    <location>
        <begin position="190"/>
        <end position="253"/>
    </location>
</feature>
<evidence type="ECO:0000256" key="3">
    <source>
        <dbReference type="ARBA" id="ARBA00023015"/>
    </source>
</evidence>
<dbReference type="InterPro" id="IPR045314">
    <property type="entry name" value="bZIP_plant_GBF1"/>
</dbReference>
<comment type="caution">
    <text evidence="9">The sequence shown here is derived from an EMBL/GenBank/DDBJ whole genome shotgun (WGS) entry which is preliminary data.</text>
</comment>
<evidence type="ECO:0000259" key="8">
    <source>
        <dbReference type="PROSITE" id="PS50217"/>
    </source>
</evidence>
<sequence length="293" mass="32398">MGNNEESMPSKSQKPSTAAATDLTSVRVHPDWATMQAHYGPRVALPSFYPYMWGPVHPLMLPYGTPYTAVYPPEGIYGHPGVSFGSAPGCIENSAKLPGNADGSLMKKLKRSDSLAMAIGNEIADCTELKKSQRKQETDPAHRRKMCTKVIHSSGTGTYVGPASQTLTPALELKNSSSSGANLLKNEKREQKRERRKQSNRESARRSRLRKQAETEELAKKVDSLIAENVMLRAEIGRLKESWDELRRENEMMMVGCPSLIVEAHRVTGTAEEDYIKPDNMTGRPRPSLGSDV</sequence>
<dbReference type="InterPro" id="IPR044827">
    <property type="entry name" value="GBF-like"/>
</dbReference>
<keyword evidence="10" id="KW-1185">Reference proteome</keyword>
<dbReference type="Pfam" id="PF00170">
    <property type="entry name" value="bZIP_1"/>
    <property type="match status" value="1"/>
</dbReference>
<name>A0AAN7GGA2_9MYRT</name>
<dbReference type="GO" id="GO:0005634">
    <property type="term" value="C:nucleus"/>
    <property type="evidence" value="ECO:0007669"/>
    <property type="project" value="UniProtKB-SubCell"/>
</dbReference>
<dbReference type="PROSITE" id="PS00036">
    <property type="entry name" value="BZIP_BASIC"/>
    <property type="match status" value="1"/>
</dbReference>
<evidence type="ECO:0000313" key="10">
    <source>
        <dbReference type="Proteomes" id="UP001345219"/>
    </source>
</evidence>
<dbReference type="Pfam" id="PF07777">
    <property type="entry name" value="MFMR"/>
    <property type="match status" value="1"/>
</dbReference>
<dbReference type="PROSITE" id="PS50217">
    <property type="entry name" value="BZIP"/>
    <property type="match status" value="1"/>
</dbReference>
<dbReference type="Gene3D" id="1.20.5.170">
    <property type="match status" value="1"/>
</dbReference>
<dbReference type="AlphaFoldDB" id="A0AAN7GGA2"/>
<accession>A0AAN7GGA2</accession>
<dbReference type="PANTHER" id="PTHR45967">
    <property type="entry name" value="G-BOX-BINDING FACTOR 3-RELATED"/>
    <property type="match status" value="1"/>
</dbReference>
<keyword evidence="4" id="KW-0238">DNA-binding</keyword>
<dbReference type="InterPro" id="IPR046347">
    <property type="entry name" value="bZIP_sf"/>
</dbReference>
<reference evidence="9 10" key="1">
    <citation type="journal article" date="2023" name="Hortic Res">
        <title>Pangenome of water caltrop reveals structural variations and asymmetric subgenome divergence after allopolyploidization.</title>
        <authorList>
            <person name="Zhang X."/>
            <person name="Chen Y."/>
            <person name="Wang L."/>
            <person name="Yuan Y."/>
            <person name="Fang M."/>
            <person name="Shi L."/>
            <person name="Lu R."/>
            <person name="Comes H.P."/>
            <person name="Ma Y."/>
            <person name="Chen Y."/>
            <person name="Huang G."/>
            <person name="Zhou Y."/>
            <person name="Zheng Z."/>
            <person name="Qiu Y."/>
        </authorList>
    </citation>
    <scope>NUCLEOTIDE SEQUENCE [LARGE SCALE GENOMIC DNA]</scope>
    <source>
        <tissue evidence="9">Roots</tissue>
    </source>
</reference>
<comment type="subcellular location">
    <subcellularLocation>
        <location evidence="1">Nucleus</location>
    </subcellularLocation>
</comment>
<dbReference type="InterPro" id="IPR012900">
    <property type="entry name" value="MFMR"/>
</dbReference>
<keyword evidence="5" id="KW-0804">Transcription</keyword>